<dbReference type="Proteomes" id="UP000077521">
    <property type="component" value="Unassembled WGS sequence"/>
</dbReference>
<dbReference type="AlphaFoldDB" id="A0A177TDI7"/>
<dbReference type="EMBL" id="LWDF02000576">
    <property type="protein sequence ID" value="KAE8244781.1"/>
    <property type="molecule type" value="Genomic_DNA"/>
</dbReference>
<reference evidence="12" key="1">
    <citation type="submission" date="2016-04" db="EMBL/GenBank/DDBJ databases">
        <authorList>
            <person name="Nguyen H.D."/>
            <person name="Samba Siva P."/>
            <person name="Cullis J."/>
            <person name="Levesque C.A."/>
            <person name="Hambleton S."/>
        </authorList>
    </citation>
    <scope>NUCLEOTIDE SEQUENCE</scope>
    <source>
        <strain evidence="12">DAOMC 236416</strain>
    </source>
</reference>
<comment type="function">
    <text evidence="11">The coatomer is a cytosolic protein complex that binds to dilysine motifs and reversibly associates with Golgi non-clathrin-coated vesicles, which further mediate biosynthetic protein transport from the ER, via the Golgi up to the trans Golgi network. The coatomer complex is required for budding from Golgi membranes, and is essential for the retrograde Golgi-to-ER transport of dilysine-tagged proteins.</text>
</comment>
<evidence type="ECO:0000256" key="6">
    <source>
        <dbReference type="ARBA" id="ARBA00022892"/>
    </source>
</evidence>
<dbReference type="PIRSF" id="PIRSF016478">
    <property type="entry name" value="Coatomer_esu"/>
    <property type="match status" value="1"/>
</dbReference>
<evidence type="ECO:0000256" key="5">
    <source>
        <dbReference type="ARBA" id="ARBA00022490"/>
    </source>
</evidence>
<evidence type="ECO:0000313" key="12">
    <source>
        <dbReference type="EMBL" id="KAE8244781.1"/>
    </source>
</evidence>
<evidence type="ECO:0000256" key="7">
    <source>
        <dbReference type="ARBA" id="ARBA00022927"/>
    </source>
</evidence>
<comment type="caution">
    <text evidence="12">The sequence shown here is derived from an EMBL/GenBank/DDBJ whole genome shotgun (WGS) entry which is preliminary data.</text>
</comment>
<comment type="subcellular location">
    <subcellularLocation>
        <location evidence="2">Cytoplasmic vesicle</location>
        <location evidence="2">COPI-coated vesicle membrane</location>
        <topology evidence="2">Peripheral membrane protein</topology>
        <orientation evidence="2">Cytoplasmic side</orientation>
    </subcellularLocation>
    <subcellularLocation>
        <location evidence="1">Golgi apparatus membrane</location>
        <topology evidence="1">Peripheral membrane protein</topology>
        <orientation evidence="1">Cytoplasmic side</orientation>
    </subcellularLocation>
</comment>
<dbReference type="PANTHER" id="PTHR10805:SF0">
    <property type="entry name" value="COATOMER SUBUNIT EPSILON"/>
    <property type="match status" value="1"/>
</dbReference>
<keyword evidence="5 11" id="KW-0963">Cytoplasm</keyword>
<dbReference type="GO" id="GO:0006891">
    <property type="term" value="P:intra-Golgi vesicle-mediated transport"/>
    <property type="evidence" value="ECO:0007669"/>
    <property type="project" value="TreeGrafter"/>
</dbReference>
<evidence type="ECO:0000313" key="13">
    <source>
        <dbReference type="Proteomes" id="UP000077521"/>
    </source>
</evidence>
<keyword evidence="10 11" id="KW-0968">Cytoplasmic vesicle</keyword>
<gene>
    <name evidence="12" type="ORF">A4X13_0g6267</name>
</gene>
<dbReference type="Pfam" id="PF04733">
    <property type="entry name" value="Coatomer_E"/>
    <property type="match status" value="1"/>
</dbReference>
<comment type="similarity">
    <text evidence="3 11">Belongs to the COPE family.</text>
</comment>
<keyword evidence="9 11" id="KW-0472">Membrane</keyword>
<dbReference type="InterPro" id="IPR011990">
    <property type="entry name" value="TPR-like_helical_dom_sf"/>
</dbReference>
<keyword evidence="8 11" id="KW-0333">Golgi apparatus</keyword>
<evidence type="ECO:0000256" key="10">
    <source>
        <dbReference type="ARBA" id="ARBA00023329"/>
    </source>
</evidence>
<dbReference type="GO" id="GO:0006890">
    <property type="term" value="P:retrograde vesicle-mediated transport, Golgi to endoplasmic reticulum"/>
    <property type="evidence" value="ECO:0007669"/>
    <property type="project" value="UniProtKB-UniRule"/>
</dbReference>
<evidence type="ECO:0000256" key="1">
    <source>
        <dbReference type="ARBA" id="ARBA00004255"/>
    </source>
</evidence>
<accession>A0A177TDI7</accession>
<keyword evidence="6 11" id="KW-0931">ER-Golgi transport</keyword>
<dbReference type="InterPro" id="IPR006822">
    <property type="entry name" value="Coatomer_esu"/>
</dbReference>
<organism evidence="12 13">
    <name type="scientific">Tilletia indica</name>
    <dbReference type="NCBI Taxonomy" id="43049"/>
    <lineage>
        <taxon>Eukaryota</taxon>
        <taxon>Fungi</taxon>
        <taxon>Dikarya</taxon>
        <taxon>Basidiomycota</taxon>
        <taxon>Ustilaginomycotina</taxon>
        <taxon>Exobasidiomycetes</taxon>
        <taxon>Tilletiales</taxon>
        <taxon>Tilletiaceae</taxon>
        <taxon>Tilletia</taxon>
    </lineage>
</organism>
<evidence type="ECO:0000256" key="3">
    <source>
        <dbReference type="ARBA" id="ARBA00008827"/>
    </source>
</evidence>
<dbReference type="GO" id="GO:0005198">
    <property type="term" value="F:structural molecule activity"/>
    <property type="evidence" value="ECO:0007669"/>
    <property type="project" value="UniProtKB-UniRule"/>
</dbReference>
<evidence type="ECO:0000256" key="11">
    <source>
        <dbReference type="PIRNR" id="PIRNR016478"/>
    </source>
</evidence>
<dbReference type="GO" id="GO:0000139">
    <property type="term" value="C:Golgi membrane"/>
    <property type="evidence" value="ECO:0007669"/>
    <property type="project" value="UniProtKB-SubCell"/>
</dbReference>
<dbReference type="GO" id="GO:0030126">
    <property type="term" value="C:COPI vesicle coat"/>
    <property type="evidence" value="ECO:0007669"/>
    <property type="project" value="TreeGrafter"/>
</dbReference>
<evidence type="ECO:0000256" key="8">
    <source>
        <dbReference type="ARBA" id="ARBA00023034"/>
    </source>
</evidence>
<dbReference type="Gene3D" id="1.25.40.10">
    <property type="entry name" value="Tetratricopeptide repeat domain"/>
    <property type="match status" value="1"/>
</dbReference>
<protein>
    <recommendedName>
        <fullName evidence="11">Coatomer subunit epsilon</fullName>
    </recommendedName>
</protein>
<keyword evidence="13" id="KW-1185">Reference proteome</keyword>
<keyword evidence="4 11" id="KW-0813">Transport</keyword>
<evidence type="ECO:0000256" key="9">
    <source>
        <dbReference type="ARBA" id="ARBA00023136"/>
    </source>
</evidence>
<dbReference type="GO" id="GO:0015031">
    <property type="term" value="P:protein transport"/>
    <property type="evidence" value="ECO:0007669"/>
    <property type="project" value="UniProtKB-UniRule"/>
</dbReference>
<proteinExistence type="inferred from homology"/>
<evidence type="ECO:0000256" key="4">
    <source>
        <dbReference type="ARBA" id="ARBA00022448"/>
    </source>
</evidence>
<evidence type="ECO:0000256" key="2">
    <source>
        <dbReference type="ARBA" id="ARBA00004347"/>
    </source>
</evidence>
<dbReference type="PANTHER" id="PTHR10805">
    <property type="entry name" value="COATOMER SUBUNIT EPSILON"/>
    <property type="match status" value="1"/>
</dbReference>
<sequence length="313" mass="32973">MSYQAQSLFYQGAYEGCIAAAANVNPATIDSDSQARASLLYAARSHLALNNPAGALGLLPSSSDHKDAEAVRTLATFIQDEDVEALHTLSELLEEAEESGSEDADSLQTIRICSATAMFKDGDALGALETLSGAQNQIESVALSVHILLSIHRPDLAQKQYEDARAWADDSLLIQLIEAWLGLSTGGRAAQQAYYVYDELAQNPSLAGSKNLVTVLTGKAAALAVQAKYAEADKILADAASLDPQNAHVLANRAALAAHLSTTRSSDAAKEYIDQLRSVAPHHALIRDLDEKAQLFDDTAASIAASAPTAASA</sequence>
<keyword evidence="7 11" id="KW-0653">Protein transport</keyword>
<name>A0A177TDI7_9BASI</name>
<dbReference type="GO" id="GO:0006888">
    <property type="term" value="P:endoplasmic reticulum to Golgi vesicle-mediated transport"/>
    <property type="evidence" value="ECO:0007669"/>
    <property type="project" value="TreeGrafter"/>
</dbReference>
<reference evidence="12" key="2">
    <citation type="journal article" date="2019" name="IMA Fungus">
        <title>Genome sequencing and comparison of five Tilletia species to identify candidate genes for the detection of regulated species infecting wheat.</title>
        <authorList>
            <person name="Nguyen H.D.T."/>
            <person name="Sultana T."/>
            <person name="Kesanakurti P."/>
            <person name="Hambleton S."/>
        </authorList>
    </citation>
    <scope>NUCLEOTIDE SEQUENCE</scope>
    <source>
        <strain evidence="12">DAOMC 236416</strain>
    </source>
</reference>